<dbReference type="EMBL" id="BMGB01000001">
    <property type="protein sequence ID" value="GGB00314.1"/>
    <property type="molecule type" value="Genomic_DNA"/>
</dbReference>
<name>A0A916WI83_9MICO</name>
<proteinExistence type="predicted"/>
<evidence type="ECO:0000313" key="3">
    <source>
        <dbReference type="Proteomes" id="UP000606922"/>
    </source>
</evidence>
<comment type="caution">
    <text evidence="2">The sequence shown here is derived from an EMBL/GenBank/DDBJ whole genome shotgun (WGS) entry which is preliminary data.</text>
</comment>
<protein>
    <submittedName>
        <fullName evidence="2">Uncharacterized protein</fullName>
    </submittedName>
</protein>
<evidence type="ECO:0000256" key="1">
    <source>
        <dbReference type="SAM" id="Coils"/>
    </source>
</evidence>
<keyword evidence="3" id="KW-1185">Reference proteome</keyword>
<dbReference type="AlphaFoldDB" id="A0A916WI83"/>
<reference evidence="2" key="1">
    <citation type="journal article" date="2014" name="Int. J. Syst. Evol. Microbiol.">
        <title>Complete genome sequence of Corynebacterium casei LMG S-19264T (=DSM 44701T), isolated from a smear-ripened cheese.</title>
        <authorList>
            <consortium name="US DOE Joint Genome Institute (JGI-PGF)"/>
            <person name="Walter F."/>
            <person name="Albersmeier A."/>
            <person name="Kalinowski J."/>
            <person name="Ruckert C."/>
        </authorList>
    </citation>
    <scope>NUCLEOTIDE SEQUENCE</scope>
    <source>
        <strain evidence="2">CGMCC 1.12813</strain>
    </source>
</reference>
<feature type="coiled-coil region" evidence="1">
    <location>
        <begin position="187"/>
        <end position="263"/>
    </location>
</feature>
<dbReference type="Proteomes" id="UP000606922">
    <property type="component" value="Unassembled WGS sequence"/>
</dbReference>
<sequence length="270" mass="28078">MTDLAAVATELYALLPTEFTAARNERAKGEGGELGAEIKALPRPSAAAWATSLLARERPDDVAQLFALGDSLRNAQDGLDRATLTKLGSQRRALVTALAKQAGSLAADAGHPVNAAAIIDVERTLQAGMSDAAAAAAVTSGRLVRALSGDGLEAVDLDDAVAGPLPAARARTKTKAPVKKAPSKKKIEAADAAVATARAAADDAERTARQAGSAKESLTLEREELREHLADVEGELADASRTFEAAERKRTTAARALEKAERERATLVDD</sequence>
<gene>
    <name evidence="2" type="ORF">GCM10010979_13500</name>
</gene>
<reference evidence="2" key="2">
    <citation type="submission" date="2020-09" db="EMBL/GenBank/DDBJ databases">
        <authorList>
            <person name="Sun Q."/>
            <person name="Zhou Y."/>
        </authorList>
    </citation>
    <scope>NUCLEOTIDE SEQUENCE</scope>
    <source>
        <strain evidence="2">CGMCC 1.12813</strain>
    </source>
</reference>
<evidence type="ECO:0000313" key="2">
    <source>
        <dbReference type="EMBL" id="GGB00314.1"/>
    </source>
</evidence>
<dbReference type="RefSeq" id="WP_188509884.1">
    <property type="nucleotide sequence ID" value="NZ_BMGB01000001.1"/>
</dbReference>
<organism evidence="2 3">
    <name type="scientific">Conyzicola nivalis</name>
    <dbReference type="NCBI Taxonomy" id="1477021"/>
    <lineage>
        <taxon>Bacteria</taxon>
        <taxon>Bacillati</taxon>
        <taxon>Actinomycetota</taxon>
        <taxon>Actinomycetes</taxon>
        <taxon>Micrococcales</taxon>
        <taxon>Microbacteriaceae</taxon>
        <taxon>Conyzicola</taxon>
    </lineage>
</organism>
<keyword evidence="1" id="KW-0175">Coiled coil</keyword>
<accession>A0A916WI83</accession>